<feature type="domain" description="HNH nuclease" evidence="1">
    <location>
        <begin position="12"/>
        <end position="62"/>
    </location>
</feature>
<evidence type="ECO:0000259" key="1">
    <source>
        <dbReference type="SMART" id="SM00507"/>
    </source>
</evidence>
<accession>A0ABW2H4Z1</accession>
<protein>
    <submittedName>
        <fullName evidence="2">HNH endonuclease signature motif containing protein</fullName>
    </submittedName>
</protein>
<comment type="caution">
    <text evidence="2">The sequence shown here is derived from an EMBL/GenBank/DDBJ whole genome shotgun (WGS) entry which is preliminary data.</text>
</comment>
<dbReference type="InterPro" id="IPR003615">
    <property type="entry name" value="HNH_nuc"/>
</dbReference>
<dbReference type="Gene3D" id="1.10.30.50">
    <property type="match status" value="1"/>
</dbReference>
<keyword evidence="2" id="KW-0540">Nuclease</keyword>
<proteinExistence type="predicted"/>
<dbReference type="RefSeq" id="WP_376809749.1">
    <property type="nucleotide sequence ID" value="NZ_JBHTAC010000048.1"/>
</dbReference>
<gene>
    <name evidence="2" type="ORF">ACFQO7_31220</name>
</gene>
<evidence type="ECO:0000313" key="3">
    <source>
        <dbReference type="Proteomes" id="UP001596392"/>
    </source>
</evidence>
<name>A0ABW2H4Z1_9ACTN</name>
<keyword evidence="3" id="KW-1185">Reference proteome</keyword>
<dbReference type="CDD" id="cd00085">
    <property type="entry name" value="HNHc"/>
    <property type="match status" value="1"/>
</dbReference>
<dbReference type="EMBL" id="JBHTAC010000048">
    <property type="protein sequence ID" value="MFC7246971.1"/>
    <property type="molecule type" value="Genomic_DNA"/>
</dbReference>
<dbReference type="Pfam" id="PF13391">
    <property type="entry name" value="HNH_2"/>
    <property type="match status" value="1"/>
</dbReference>
<keyword evidence="2" id="KW-0255">Endonuclease</keyword>
<evidence type="ECO:0000313" key="2">
    <source>
        <dbReference type="EMBL" id="MFC7246971.1"/>
    </source>
</evidence>
<dbReference type="GO" id="GO:0004519">
    <property type="term" value="F:endonuclease activity"/>
    <property type="evidence" value="ECO:0007669"/>
    <property type="project" value="UniProtKB-KW"/>
</dbReference>
<sequence length="259" mass="29898">MAQGRPDIPVPLQREVLVEAGHRCAIPTCRTHPVEIAHIVPWAKVRVHEMVNLIALCPTCHTRYDRGEIDRKAMQKYKQNLSMINSLYSSLERRVLEHFAIRRDIQIKLAFPLAMREMLGVEEFNALVRRDFQEQAERIFDVIETQEAANEDEITLAAGNRLLLWQLTRDGYLLPVPGSAVFVENIPVLETFKLTDEGKEFLDRWITADYLNLKEQEQECDCHAGKAFAYHMRNCIPESRMDAVARAVRAEIREEMRGA</sequence>
<dbReference type="Proteomes" id="UP001596392">
    <property type="component" value="Unassembled WGS sequence"/>
</dbReference>
<keyword evidence="2" id="KW-0378">Hydrolase</keyword>
<reference evidence="3" key="1">
    <citation type="journal article" date="2019" name="Int. J. Syst. Evol. Microbiol.">
        <title>The Global Catalogue of Microorganisms (GCM) 10K type strain sequencing project: providing services to taxonomists for standard genome sequencing and annotation.</title>
        <authorList>
            <consortium name="The Broad Institute Genomics Platform"/>
            <consortium name="The Broad Institute Genome Sequencing Center for Infectious Disease"/>
            <person name="Wu L."/>
            <person name="Ma J."/>
        </authorList>
    </citation>
    <scope>NUCLEOTIDE SEQUENCE [LARGE SCALE GENOMIC DNA]</scope>
    <source>
        <strain evidence="3">CGMCC 1.9106</strain>
    </source>
</reference>
<dbReference type="SMART" id="SM00507">
    <property type="entry name" value="HNHc"/>
    <property type="match status" value="1"/>
</dbReference>
<organism evidence="2 3">
    <name type="scientific">Catellatospora aurea</name>
    <dbReference type="NCBI Taxonomy" id="1337874"/>
    <lineage>
        <taxon>Bacteria</taxon>
        <taxon>Bacillati</taxon>
        <taxon>Actinomycetota</taxon>
        <taxon>Actinomycetes</taxon>
        <taxon>Micromonosporales</taxon>
        <taxon>Micromonosporaceae</taxon>
        <taxon>Catellatospora</taxon>
    </lineage>
</organism>